<evidence type="ECO:0008006" key="5">
    <source>
        <dbReference type="Google" id="ProtNLM"/>
    </source>
</evidence>
<dbReference type="SUPFAM" id="SSF56925">
    <property type="entry name" value="OMPA-like"/>
    <property type="match status" value="1"/>
</dbReference>
<reference evidence="3 4" key="1">
    <citation type="submission" date="2013-12" db="EMBL/GenBank/DDBJ databases">
        <title>Annotation of the Bibersteinia trehalosi USDA-ARS-USMARC-189 complete genome.</title>
        <authorList>
            <person name="Harhay G.P."/>
            <person name="McVey S."/>
            <person name="Clawson M.L."/>
            <person name="Bono J."/>
            <person name="Heaton M.P."/>
            <person name="Chitko-Mckown C.G."/>
            <person name="Harhay D.M."/>
            <person name="Smith T.P.L."/>
        </authorList>
    </citation>
    <scope>NUCLEOTIDE SEQUENCE [LARGE SCALE GENOMIC DNA]</scope>
    <source>
        <strain evidence="3 4">USDA-ARS-USMARC-189</strain>
    </source>
</reference>
<feature type="compositionally biased region" description="Low complexity" evidence="1">
    <location>
        <begin position="37"/>
        <end position="53"/>
    </location>
</feature>
<dbReference type="RefSeq" id="WP_015431983.1">
    <property type="nucleotide sequence ID" value="NZ_CP006955.1"/>
</dbReference>
<feature type="chain" id="PRO_5046294802" description="Transferrin-binding protein B C-lobe/N-lobe beta barrel domain-containing protein" evidence="2">
    <location>
        <begin position="26"/>
        <end position="342"/>
    </location>
</feature>
<sequence>MKRQFVNGAMALLIALGVSACSVNAGGGSQGDPVIRATSSATNTNTSANTNENSDTETSEDNTLVENRVETTTESSSTEDSSKDTTTDEPSHTTTENVVDNIDNEDDESELIAIGGVGVMGSQAEKYLTSLSAQDELFASINKMENVATGSCSNSAASGSKCAVANAQEGDILAVYTLKDNAAQTLAGYAVIREAYTSRENPTNSYITLLSVPTTEKSAVVNATYTGKASLSYNNSAAINTMEFEMTASNDTVSGKIYTIANTGKESVRVTLNSGDINVTNGLVGFNGTTTFNKTAYADLADVEGVYQGWFVGENAEGVIGTIHTKNQTTSGVLQGAFAGTK</sequence>
<feature type="signal peptide" evidence="2">
    <location>
        <begin position="1"/>
        <end position="25"/>
    </location>
</feature>
<organism evidence="3 4">
    <name type="scientific">Bibersteinia trehalosi USDA-ARS-USMARC-189</name>
    <dbReference type="NCBI Taxonomy" id="1263831"/>
    <lineage>
        <taxon>Bacteria</taxon>
        <taxon>Pseudomonadati</taxon>
        <taxon>Pseudomonadota</taxon>
        <taxon>Gammaproteobacteria</taxon>
        <taxon>Pasteurellales</taxon>
        <taxon>Pasteurellaceae</taxon>
        <taxon>Bibersteinia</taxon>
    </lineage>
</organism>
<gene>
    <name evidence="3" type="ORF">F543_18110</name>
</gene>
<keyword evidence="4" id="KW-1185">Reference proteome</keyword>
<feature type="compositionally biased region" description="Low complexity" evidence="1">
    <location>
        <begin position="70"/>
        <end position="79"/>
    </location>
</feature>
<protein>
    <recommendedName>
        <fullName evidence="5">Transferrin-binding protein B C-lobe/N-lobe beta barrel domain-containing protein</fullName>
    </recommendedName>
</protein>
<feature type="region of interest" description="Disordered" evidence="1">
    <location>
        <begin position="26"/>
        <end position="97"/>
    </location>
</feature>
<dbReference type="EMBL" id="CP006955">
    <property type="protein sequence ID" value="AHG84672.1"/>
    <property type="molecule type" value="Genomic_DNA"/>
</dbReference>
<dbReference type="Gene3D" id="2.40.160.90">
    <property type="match status" value="1"/>
</dbReference>
<accession>A0ABN4C0Z5</accession>
<dbReference type="Proteomes" id="UP000019092">
    <property type="component" value="Chromosome"/>
</dbReference>
<name>A0ABN4C0Z5_BIBTR</name>
<proteinExistence type="predicted"/>
<evidence type="ECO:0000256" key="2">
    <source>
        <dbReference type="SAM" id="SignalP"/>
    </source>
</evidence>
<keyword evidence="2" id="KW-0732">Signal</keyword>
<dbReference type="InterPro" id="IPR011250">
    <property type="entry name" value="OMP/PagP_B-barrel"/>
</dbReference>
<feature type="compositionally biased region" description="Basic and acidic residues" evidence="1">
    <location>
        <begin position="80"/>
        <end position="91"/>
    </location>
</feature>
<dbReference type="PROSITE" id="PS51257">
    <property type="entry name" value="PROKAR_LIPOPROTEIN"/>
    <property type="match status" value="1"/>
</dbReference>
<evidence type="ECO:0000313" key="3">
    <source>
        <dbReference type="EMBL" id="AHG84672.1"/>
    </source>
</evidence>
<evidence type="ECO:0000313" key="4">
    <source>
        <dbReference type="Proteomes" id="UP000019092"/>
    </source>
</evidence>
<evidence type="ECO:0000256" key="1">
    <source>
        <dbReference type="SAM" id="MobiDB-lite"/>
    </source>
</evidence>